<dbReference type="RefSeq" id="WP_111745373.1">
    <property type="nucleotide sequence ID" value="NZ_JBHSQY010000002.1"/>
</dbReference>
<evidence type="ECO:0000256" key="1">
    <source>
        <dbReference type="ARBA" id="ARBA00023125"/>
    </source>
</evidence>
<dbReference type="GO" id="GO:0003677">
    <property type="term" value="F:DNA binding"/>
    <property type="evidence" value="ECO:0007669"/>
    <property type="project" value="UniProtKB-UniRule"/>
</dbReference>
<proteinExistence type="predicted"/>
<dbReference type="PANTHER" id="PTHR43479:SF16">
    <property type="entry name" value="HTH TETR-TYPE DOMAIN-CONTAINING PROTEIN"/>
    <property type="match status" value="1"/>
</dbReference>
<accession>A0A328A786</accession>
<protein>
    <submittedName>
        <fullName evidence="4">TetR family transcriptional regulator</fullName>
    </submittedName>
</protein>
<dbReference type="InterPro" id="IPR001647">
    <property type="entry name" value="HTH_TetR"/>
</dbReference>
<dbReference type="PROSITE" id="PS50977">
    <property type="entry name" value="HTH_TETR_2"/>
    <property type="match status" value="1"/>
</dbReference>
<comment type="caution">
    <text evidence="4">The sequence shown here is derived from an EMBL/GenBank/DDBJ whole genome shotgun (WGS) entry which is preliminary data.</text>
</comment>
<dbReference type="InterPro" id="IPR050624">
    <property type="entry name" value="HTH-type_Tx_Regulator"/>
</dbReference>
<dbReference type="Gene3D" id="1.10.357.10">
    <property type="entry name" value="Tetracycline Repressor, domain 2"/>
    <property type="match status" value="1"/>
</dbReference>
<dbReference type="InterPro" id="IPR009057">
    <property type="entry name" value="Homeodomain-like_sf"/>
</dbReference>
<evidence type="ECO:0000259" key="3">
    <source>
        <dbReference type="PROSITE" id="PS50977"/>
    </source>
</evidence>
<evidence type="ECO:0000313" key="4">
    <source>
        <dbReference type="EMBL" id="RAK49318.1"/>
    </source>
</evidence>
<evidence type="ECO:0000313" key="5">
    <source>
        <dbReference type="Proteomes" id="UP000249579"/>
    </source>
</evidence>
<dbReference type="SUPFAM" id="SSF46689">
    <property type="entry name" value="Homeodomain-like"/>
    <property type="match status" value="1"/>
</dbReference>
<dbReference type="AlphaFoldDB" id="A0A328A786"/>
<gene>
    <name evidence="4" type="ORF">BHX94_05760</name>
</gene>
<feature type="domain" description="HTH tetR-type" evidence="3">
    <location>
        <begin position="9"/>
        <end position="69"/>
    </location>
</feature>
<feature type="DNA-binding region" description="H-T-H motif" evidence="2">
    <location>
        <begin position="32"/>
        <end position="51"/>
    </location>
</feature>
<sequence>MNENDLRVRRTKKMLIDALGNLLEKHTYTSISVNMICDTAMVHRTTFYKHFYDKYDLLSQWVHQIAGEYEKIPFERRVKSPFQSLSLVFLKKFEEIDRKQEEDQQFREIVINDFVKLFKEDLEKNIDKIEYEQSIPESLVFFMFSSSILSIIVWVKHESIDLQPEELDALFLKINQIKLKDLKS</sequence>
<dbReference type="EMBL" id="PZJG01000003">
    <property type="protein sequence ID" value="RAK49318.1"/>
    <property type="molecule type" value="Genomic_DNA"/>
</dbReference>
<organism evidence="4 5">
    <name type="scientific">Macrococcoides bohemicum</name>
    <dbReference type="NCBI Taxonomy" id="1903056"/>
    <lineage>
        <taxon>Bacteria</taxon>
        <taxon>Bacillati</taxon>
        <taxon>Bacillota</taxon>
        <taxon>Bacilli</taxon>
        <taxon>Bacillales</taxon>
        <taxon>Staphylococcaceae</taxon>
        <taxon>Macrococcoides</taxon>
    </lineage>
</organism>
<dbReference type="Proteomes" id="UP000249579">
    <property type="component" value="Unassembled WGS sequence"/>
</dbReference>
<keyword evidence="1 2" id="KW-0238">DNA-binding</keyword>
<name>A0A328A786_9STAP</name>
<evidence type="ECO:0000256" key="2">
    <source>
        <dbReference type="PROSITE-ProRule" id="PRU00335"/>
    </source>
</evidence>
<reference evidence="4 5" key="1">
    <citation type="journal article" date="2018" name="Front. Microbiol.">
        <title>Description and Comparative Genomics of Macrococcus caseolyticus subsp. hominis subsp. nov., Macrococcus goetzii sp. nov., Macrococcus epidermidis sp. nov., and Macrococcus bohemicus sp. nov., Novel Macrococci From Human Clinical Material With Virulence Potential and Suspected Uptake of Foreign DNA by Natural Transformation.</title>
        <authorList>
            <person name="Maslanova I."/>
            <person name="Wertheimer Z."/>
            <person name="Sedlacek I."/>
            <person name="Svec P."/>
            <person name="Indrakova A."/>
            <person name="Kovarovic V."/>
            <person name="Schumann P."/>
            <person name="Sproer C."/>
            <person name="Kralova S."/>
            <person name="Sedo O."/>
            <person name="Kristofova L."/>
            <person name="Vrbovska V."/>
            <person name="Fuzik T."/>
            <person name="Petras P."/>
            <person name="Zdrahal Z."/>
            <person name="Ruzickova V."/>
            <person name="Doskar J."/>
            <person name="Pantucek R."/>
        </authorList>
    </citation>
    <scope>NUCLEOTIDE SEQUENCE [LARGE SCALE GENOMIC DNA]</scope>
    <source>
        <strain evidence="4 5">03/115</strain>
    </source>
</reference>
<dbReference type="PANTHER" id="PTHR43479">
    <property type="entry name" value="ACREF/ENVCD OPERON REPRESSOR-RELATED"/>
    <property type="match status" value="1"/>
</dbReference>
<dbReference type="OrthoDB" id="9810250at2"/>